<feature type="region of interest" description="Disordered" evidence="1">
    <location>
        <begin position="58"/>
        <end position="92"/>
    </location>
</feature>
<evidence type="ECO:0000256" key="1">
    <source>
        <dbReference type="SAM" id="MobiDB-lite"/>
    </source>
</evidence>
<organism evidence="2 3">
    <name type="scientific">Trichinella papuae</name>
    <dbReference type="NCBI Taxonomy" id="268474"/>
    <lineage>
        <taxon>Eukaryota</taxon>
        <taxon>Metazoa</taxon>
        <taxon>Ecdysozoa</taxon>
        <taxon>Nematoda</taxon>
        <taxon>Enoplea</taxon>
        <taxon>Dorylaimia</taxon>
        <taxon>Trichinellida</taxon>
        <taxon>Trichinellidae</taxon>
        <taxon>Trichinella</taxon>
    </lineage>
</organism>
<protein>
    <submittedName>
        <fullName evidence="2">Uncharacterized protein</fullName>
    </submittedName>
</protein>
<evidence type="ECO:0000313" key="3">
    <source>
        <dbReference type="Proteomes" id="UP000054843"/>
    </source>
</evidence>
<gene>
    <name evidence="2" type="ORF">T10_5339</name>
</gene>
<name>A0A0V1MEI8_9BILA</name>
<reference evidence="2 3" key="1">
    <citation type="submission" date="2015-01" db="EMBL/GenBank/DDBJ databases">
        <title>Evolution of Trichinella species and genotypes.</title>
        <authorList>
            <person name="Korhonen P.K."/>
            <person name="Edoardo P."/>
            <person name="Giuseppe L.R."/>
            <person name="Gasser R.B."/>
        </authorList>
    </citation>
    <scope>NUCLEOTIDE SEQUENCE [LARGE SCALE GENOMIC DNA]</scope>
    <source>
        <strain evidence="2">ISS1980</strain>
    </source>
</reference>
<accession>A0A0V1MEI8</accession>
<dbReference type="EMBL" id="JYDO01000123">
    <property type="protein sequence ID" value="KRZ69987.1"/>
    <property type="molecule type" value="Genomic_DNA"/>
</dbReference>
<evidence type="ECO:0000313" key="2">
    <source>
        <dbReference type="EMBL" id="KRZ69987.1"/>
    </source>
</evidence>
<keyword evidence="3" id="KW-1185">Reference proteome</keyword>
<feature type="compositionally biased region" description="Basic and acidic residues" evidence="1">
    <location>
        <begin position="74"/>
        <end position="84"/>
    </location>
</feature>
<dbReference type="Proteomes" id="UP000054843">
    <property type="component" value="Unassembled WGS sequence"/>
</dbReference>
<comment type="caution">
    <text evidence="2">The sequence shown here is derived from an EMBL/GenBank/DDBJ whole genome shotgun (WGS) entry which is preliminary data.</text>
</comment>
<dbReference type="AlphaFoldDB" id="A0A0V1MEI8"/>
<proteinExistence type="predicted"/>
<sequence>MANQSIEFFVFVIFLLANNIKKQRTRNCISDTHSDNAVEGELLKKTYRARKSLVRNVESSVSEKTKSKQIPQKRKSEDKFEKITNKKNPTRL</sequence>